<keyword evidence="1" id="KW-0812">Transmembrane</keyword>
<dbReference type="EMBL" id="MCOK01000001">
    <property type="protein sequence ID" value="OOC56569.1"/>
    <property type="molecule type" value="Genomic_DNA"/>
</dbReference>
<dbReference type="Proteomes" id="UP000189004">
    <property type="component" value="Unassembled WGS sequence"/>
</dbReference>
<name>A0A1V3C7U8_9ACTN</name>
<organism evidence="2 3">
    <name type="scientific">Nocardiopsis sinuspersici</name>
    <dbReference type="NCBI Taxonomy" id="501010"/>
    <lineage>
        <taxon>Bacteria</taxon>
        <taxon>Bacillati</taxon>
        <taxon>Actinomycetota</taxon>
        <taxon>Actinomycetes</taxon>
        <taxon>Streptosporangiales</taxon>
        <taxon>Nocardiopsidaceae</taxon>
        <taxon>Nocardiopsis</taxon>
    </lineage>
</organism>
<evidence type="ECO:0000313" key="2">
    <source>
        <dbReference type="EMBL" id="OOC56569.1"/>
    </source>
</evidence>
<feature type="transmembrane region" description="Helical" evidence="1">
    <location>
        <begin position="166"/>
        <end position="187"/>
    </location>
</feature>
<dbReference type="OrthoDB" id="3428801at2"/>
<keyword evidence="3" id="KW-1185">Reference proteome</keyword>
<reference evidence="3" key="1">
    <citation type="submission" date="2016-08" db="EMBL/GenBank/DDBJ databases">
        <authorList>
            <person name="Tokovenko B."/>
            <person name="Kalinowski J."/>
        </authorList>
    </citation>
    <scope>NUCLEOTIDE SEQUENCE [LARGE SCALE GENOMIC DNA]</scope>
    <source>
        <strain evidence="3">UTMC102</strain>
    </source>
</reference>
<dbReference type="STRING" id="501010.NOSIN_24335"/>
<proteinExistence type="predicted"/>
<evidence type="ECO:0000313" key="3">
    <source>
        <dbReference type="Proteomes" id="UP000189004"/>
    </source>
</evidence>
<dbReference type="AlphaFoldDB" id="A0A1V3C7U8"/>
<evidence type="ECO:0000256" key="1">
    <source>
        <dbReference type="SAM" id="Phobius"/>
    </source>
</evidence>
<comment type="caution">
    <text evidence="2">The sequence shown here is derived from an EMBL/GenBank/DDBJ whole genome shotgun (WGS) entry which is preliminary data.</text>
</comment>
<keyword evidence="1" id="KW-1133">Transmembrane helix</keyword>
<feature type="transmembrane region" description="Helical" evidence="1">
    <location>
        <begin position="12"/>
        <end position="34"/>
    </location>
</feature>
<accession>A0A1V3C7U8</accession>
<gene>
    <name evidence="2" type="ORF">NOSIN_24335</name>
</gene>
<keyword evidence="1" id="KW-0472">Membrane</keyword>
<protein>
    <submittedName>
        <fullName evidence="2">Uncharacterized protein</fullName>
    </submittedName>
</protein>
<sequence>MRWLTLYTRSRQLPIVLLVFLAGAVLLWGLTLWWGADQTGSRLMSVTMVLGVAAASAGLCGFDAACERTASFTWPPRRAAHLVALAAMAAAGPLVVDVLADSHLQTEVIVRDAVGLVGLAGVGAALAGGSFGWSFPFGATVLANVPIEADSDALRVLTWLVQPADSAAAMTTALVFAAAGVIGYAAWGPRPA</sequence>
<feature type="transmembrane region" description="Helical" evidence="1">
    <location>
        <begin position="78"/>
        <end position="96"/>
    </location>
</feature>
<feature type="transmembrane region" description="Helical" evidence="1">
    <location>
        <begin position="116"/>
        <end position="145"/>
    </location>
</feature>